<dbReference type="InterPro" id="IPR039422">
    <property type="entry name" value="MarR/SlyA-like"/>
</dbReference>
<accession>A0A1Q2MFJ2</accession>
<feature type="domain" description="HTH marR-type" evidence="1">
    <location>
        <begin position="6"/>
        <end position="143"/>
    </location>
</feature>
<dbReference type="GO" id="GO:0003700">
    <property type="term" value="F:DNA-binding transcription factor activity"/>
    <property type="evidence" value="ECO:0007669"/>
    <property type="project" value="InterPro"/>
</dbReference>
<proteinExistence type="predicted"/>
<dbReference type="InterPro" id="IPR036388">
    <property type="entry name" value="WH-like_DNA-bd_sf"/>
</dbReference>
<evidence type="ECO:0000313" key="3">
    <source>
        <dbReference type="Proteomes" id="UP000188181"/>
    </source>
</evidence>
<dbReference type="Pfam" id="PF01047">
    <property type="entry name" value="MarR"/>
    <property type="match status" value="1"/>
</dbReference>
<dbReference type="Gene3D" id="1.10.10.10">
    <property type="entry name" value="Winged helix-like DNA-binding domain superfamily/Winged helix DNA-binding domain"/>
    <property type="match status" value="1"/>
</dbReference>
<keyword evidence="3" id="KW-1185">Reference proteome</keyword>
<name>A0A1Q2MFJ2_9BACT</name>
<dbReference type="AlphaFoldDB" id="A0A1Q2MFJ2"/>
<dbReference type="RefSeq" id="WP_146683607.1">
    <property type="nucleotide sequence ID" value="NZ_CP019646.1"/>
</dbReference>
<sequence length="157" mass="18011">MRNNVLADVLELIFDISLKTRILKEWQSSNAARKPKYSGKQILILELADNYDSLTEKELGIIFGMATSSVNDLVEKLVHAGLIEKHRNENGDSREKLIKLTEEGADELSEIKKFGSKRYEYLVSRFQESELEGFIDYLKLVDESVGSSMRSIIFQQY</sequence>
<dbReference type="PANTHER" id="PTHR33164:SF43">
    <property type="entry name" value="HTH-TYPE TRANSCRIPTIONAL REPRESSOR YETL"/>
    <property type="match status" value="1"/>
</dbReference>
<reference evidence="3" key="1">
    <citation type="submission" date="2017-02" db="EMBL/GenBank/DDBJ databases">
        <title>Comparative genomics and description of representatives of a novel lineage of planctomycetes thriving in anoxic sediments.</title>
        <authorList>
            <person name="Spring S."/>
            <person name="Bunk B."/>
            <person name="Sproer C."/>
        </authorList>
    </citation>
    <scope>NUCLEOTIDE SEQUENCE [LARGE SCALE GENOMIC DNA]</scope>
    <source>
        <strain evidence="3">SM-Chi-D1</strain>
    </source>
</reference>
<gene>
    <name evidence="2" type="ORF">SMSP2_01803</name>
</gene>
<dbReference type="OrthoDB" id="8447118at2"/>
<dbReference type="Proteomes" id="UP000188181">
    <property type="component" value="Chromosome"/>
</dbReference>
<dbReference type="EMBL" id="CP019646">
    <property type="protein sequence ID" value="AQQ71429.1"/>
    <property type="molecule type" value="Genomic_DNA"/>
</dbReference>
<dbReference type="InterPro" id="IPR000835">
    <property type="entry name" value="HTH_MarR-typ"/>
</dbReference>
<organism evidence="2 3">
    <name type="scientific">Limihaloglobus sulfuriphilus</name>
    <dbReference type="NCBI Taxonomy" id="1851148"/>
    <lineage>
        <taxon>Bacteria</taxon>
        <taxon>Pseudomonadati</taxon>
        <taxon>Planctomycetota</taxon>
        <taxon>Phycisphaerae</taxon>
        <taxon>Sedimentisphaerales</taxon>
        <taxon>Sedimentisphaeraceae</taxon>
        <taxon>Limihaloglobus</taxon>
    </lineage>
</organism>
<dbReference type="KEGG" id="pbas:SMSP2_01803"/>
<dbReference type="SUPFAM" id="SSF46785">
    <property type="entry name" value="Winged helix' DNA-binding domain"/>
    <property type="match status" value="1"/>
</dbReference>
<dbReference type="GO" id="GO:0006950">
    <property type="term" value="P:response to stress"/>
    <property type="evidence" value="ECO:0007669"/>
    <property type="project" value="TreeGrafter"/>
</dbReference>
<dbReference type="PROSITE" id="PS50995">
    <property type="entry name" value="HTH_MARR_2"/>
    <property type="match status" value="1"/>
</dbReference>
<dbReference type="SMART" id="SM00347">
    <property type="entry name" value="HTH_MARR"/>
    <property type="match status" value="1"/>
</dbReference>
<dbReference type="PANTHER" id="PTHR33164">
    <property type="entry name" value="TRANSCRIPTIONAL REGULATOR, MARR FAMILY"/>
    <property type="match status" value="1"/>
</dbReference>
<evidence type="ECO:0000313" key="2">
    <source>
        <dbReference type="EMBL" id="AQQ71429.1"/>
    </source>
</evidence>
<dbReference type="InterPro" id="IPR036390">
    <property type="entry name" value="WH_DNA-bd_sf"/>
</dbReference>
<evidence type="ECO:0000259" key="1">
    <source>
        <dbReference type="PROSITE" id="PS50995"/>
    </source>
</evidence>
<protein>
    <submittedName>
        <fullName evidence="2">Homoprotocatechuate degradation operon regulator, HpaR</fullName>
    </submittedName>
</protein>